<accession>A0A0U2VE67</accession>
<sequence length="465" mass="54158">MLRRGEVLRLRIKDIQFKSETGLLTLNITNTREGKTKSGSSRMVYTTIPTRYRYFFYTLLDIKKHSNQDLPLIGHDLETLSSRAISYLVPVSRALRILFGIHFNFHHLRHSGVHIFMLQMLHCVSYTPDNLRGETPLEQEVLSEKSVAVRLDYWFKGREAIEVNSAAFLDNMGKQIGHIFYATTRWSYLHDIDWLLPIISKYHNPHTHKQFSHSALRYLMGLSASSNDLSRLLSHIIPDYDQQTLAEKRCQSITVTEHALRVHVLQIDNLSQAAQKEHITDTLSNTYLEEKWLSTLEKSQLTLTNFLFDKLINPVPNGEEAIINFESISAIWECGCRHRSQPINNKYLTAYKSFPNITVCKHKHALRLNIACTTKGASAFNTVFRHTEWAWVRCEFELHINRKVDSKRPLEMVKKRYAKKSEYKHINVLRQQKGPSSLTIYLKPKSKISIHTLEYVEQFIKLIKH</sequence>
<dbReference type="KEGG" id="ptn:PTRA_a0457"/>
<name>A0A0U2VE67_9GAMM</name>
<dbReference type="GO" id="GO:0006310">
    <property type="term" value="P:DNA recombination"/>
    <property type="evidence" value="ECO:0007669"/>
    <property type="project" value="UniProtKB-KW"/>
</dbReference>
<dbReference type="RefSeq" id="WP_058372498.1">
    <property type="nucleotide sequence ID" value="NZ_CP011034.1"/>
</dbReference>
<organism evidence="2">
    <name type="scientific">Pseudoalteromonas translucida KMM 520</name>
    <dbReference type="NCBI Taxonomy" id="1315283"/>
    <lineage>
        <taxon>Bacteria</taxon>
        <taxon>Pseudomonadati</taxon>
        <taxon>Pseudomonadota</taxon>
        <taxon>Gammaproteobacteria</taxon>
        <taxon>Alteromonadales</taxon>
        <taxon>Pseudoalteromonadaceae</taxon>
        <taxon>Pseudoalteromonas</taxon>
    </lineage>
</organism>
<evidence type="ECO:0000313" key="3">
    <source>
        <dbReference type="Proteomes" id="UP000065261"/>
    </source>
</evidence>
<proteinExistence type="predicted"/>
<dbReference type="InterPro" id="IPR011010">
    <property type="entry name" value="DNA_brk_join_enz"/>
</dbReference>
<protein>
    <submittedName>
        <fullName evidence="2">Uncharacterized protein</fullName>
    </submittedName>
</protein>
<evidence type="ECO:0000256" key="1">
    <source>
        <dbReference type="ARBA" id="ARBA00023172"/>
    </source>
</evidence>
<dbReference type="AlphaFoldDB" id="A0A0U2VE67"/>
<dbReference type="Gene3D" id="1.10.443.10">
    <property type="entry name" value="Intergrase catalytic core"/>
    <property type="match status" value="1"/>
</dbReference>
<dbReference type="GO" id="GO:0003677">
    <property type="term" value="F:DNA binding"/>
    <property type="evidence" value="ECO:0007669"/>
    <property type="project" value="InterPro"/>
</dbReference>
<keyword evidence="1" id="KW-0233">DNA recombination</keyword>
<dbReference type="InterPro" id="IPR013762">
    <property type="entry name" value="Integrase-like_cat_sf"/>
</dbReference>
<dbReference type="Proteomes" id="UP000065261">
    <property type="component" value="Chromosome I"/>
</dbReference>
<dbReference type="GO" id="GO:0015074">
    <property type="term" value="P:DNA integration"/>
    <property type="evidence" value="ECO:0007669"/>
    <property type="project" value="InterPro"/>
</dbReference>
<gene>
    <name evidence="2" type="ORF">PTRA_a0457</name>
</gene>
<dbReference type="PATRIC" id="fig|1315283.4.peg.408"/>
<evidence type="ECO:0000313" key="2">
    <source>
        <dbReference type="EMBL" id="ALS31813.1"/>
    </source>
</evidence>
<dbReference type="EMBL" id="CP011034">
    <property type="protein sequence ID" value="ALS31813.1"/>
    <property type="molecule type" value="Genomic_DNA"/>
</dbReference>
<reference evidence="2 3" key="1">
    <citation type="submission" date="2015-03" db="EMBL/GenBank/DDBJ databases">
        <authorList>
            <person name="Murphy D."/>
        </authorList>
    </citation>
    <scope>NUCLEOTIDE SEQUENCE [LARGE SCALE GENOMIC DNA]</scope>
    <source>
        <strain evidence="2 3">KMM 520</strain>
    </source>
</reference>
<dbReference type="OrthoDB" id="5841477at2"/>
<dbReference type="SUPFAM" id="SSF56349">
    <property type="entry name" value="DNA breaking-rejoining enzymes"/>
    <property type="match status" value="1"/>
</dbReference>